<keyword evidence="1 5" id="KW-0723">Serine/threonine-protein kinase</keyword>
<name>R2PTD1_9ENTE</name>
<dbReference type="HOGENOM" id="CLU_046206_2_1_9"/>
<evidence type="ECO:0000256" key="2">
    <source>
        <dbReference type="ARBA" id="ARBA00022679"/>
    </source>
</evidence>
<evidence type="ECO:0000256" key="3">
    <source>
        <dbReference type="ARBA" id="ARBA00022741"/>
    </source>
</evidence>
<dbReference type="GO" id="GO:0043531">
    <property type="term" value="F:ADP binding"/>
    <property type="evidence" value="ECO:0007669"/>
    <property type="project" value="UniProtKB-UniRule"/>
</dbReference>
<sequence length="287" mass="32545">MEKENQTDLVTIFIISDSAGETASKLAQASMAQYPTVEFCLFRRTFISSSELLLKALKDAKNENALIIHTLIDPKLSRIAEEFCEQAGLFHMDLLNPVVNEIERRAHIEPSYEPGALHHLNDNYFKRIKALEFAVKYDDGKDPKGFLDADIVLLGVSRTSKTPLSLFLANKNLKVANLPLIPQAHIPKQLFQIDPKKIVGLTNDPEVLINIRKERMRAYGLNPETAYSDRDKIQAELEFANDLYQKLGCYVVNVANYSIEETAAKIMTALDLEDHSYYFMEDSDDDE</sequence>
<dbReference type="InterPro" id="IPR005177">
    <property type="entry name" value="Kinase-pyrophosphorylase"/>
</dbReference>
<feature type="binding site" evidence="5">
    <location>
        <begin position="155"/>
        <end position="162"/>
    </location>
    <ligand>
        <name>ADP</name>
        <dbReference type="ChEBI" id="CHEBI:456216"/>
    </ligand>
</feature>
<proteinExistence type="inferred from homology"/>
<keyword evidence="7" id="KW-1185">Reference proteome</keyword>
<organism evidence="6 7">
    <name type="scientific">Enterococcus pallens ATCC BAA-351</name>
    <dbReference type="NCBI Taxonomy" id="1158607"/>
    <lineage>
        <taxon>Bacteria</taxon>
        <taxon>Bacillati</taxon>
        <taxon>Bacillota</taxon>
        <taxon>Bacilli</taxon>
        <taxon>Lactobacillales</taxon>
        <taxon>Enterococcaceae</taxon>
        <taxon>Enterococcus</taxon>
    </lineage>
</organism>
<dbReference type="PANTHER" id="PTHR31756">
    <property type="entry name" value="PYRUVATE, PHOSPHATE DIKINASE REGULATORY PROTEIN 1, CHLOROPLASTIC"/>
    <property type="match status" value="1"/>
</dbReference>
<comment type="caution">
    <text evidence="6">The sequence shown here is derived from an EMBL/GenBank/DDBJ whole genome shotgun (WGS) entry which is preliminary data.</text>
</comment>
<dbReference type="GO" id="GO:0005524">
    <property type="term" value="F:ATP binding"/>
    <property type="evidence" value="ECO:0007669"/>
    <property type="project" value="InterPro"/>
</dbReference>
<reference evidence="6 7" key="1">
    <citation type="submission" date="2013-02" db="EMBL/GenBank/DDBJ databases">
        <title>The Genome Sequence of Enterococcus pallens BAA-351.</title>
        <authorList>
            <consortium name="The Broad Institute Genome Sequencing Platform"/>
            <consortium name="The Broad Institute Genome Sequencing Center for Infectious Disease"/>
            <person name="Earl A.M."/>
            <person name="Gilmore M.S."/>
            <person name="Lebreton F."/>
            <person name="Walker B."/>
            <person name="Young S.K."/>
            <person name="Zeng Q."/>
            <person name="Gargeya S."/>
            <person name="Fitzgerald M."/>
            <person name="Haas B."/>
            <person name="Abouelleil A."/>
            <person name="Alvarado L."/>
            <person name="Arachchi H.M."/>
            <person name="Berlin A.M."/>
            <person name="Chapman S.B."/>
            <person name="Dewar J."/>
            <person name="Goldberg J."/>
            <person name="Griggs A."/>
            <person name="Gujja S."/>
            <person name="Hansen M."/>
            <person name="Howarth C."/>
            <person name="Imamovic A."/>
            <person name="Larimer J."/>
            <person name="McCowan C."/>
            <person name="Murphy C."/>
            <person name="Neiman D."/>
            <person name="Pearson M."/>
            <person name="Priest M."/>
            <person name="Roberts A."/>
            <person name="Saif S."/>
            <person name="Shea T."/>
            <person name="Sisk P."/>
            <person name="Sykes S."/>
            <person name="Wortman J."/>
            <person name="Nusbaum C."/>
            <person name="Birren B."/>
        </authorList>
    </citation>
    <scope>NUCLEOTIDE SEQUENCE [LARGE SCALE GENOMIC DNA]</scope>
    <source>
        <strain evidence="6 7">ATCC BAA-351</strain>
    </source>
</reference>
<evidence type="ECO:0000256" key="4">
    <source>
        <dbReference type="ARBA" id="ARBA00022777"/>
    </source>
</evidence>
<accession>R2PTD1</accession>
<dbReference type="GO" id="GO:0004674">
    <property type="term" value="F:protein serine/threonine kinase activity"/>
    <property type="evidence" value="ECO:0007669"/>
    <property type="project" value="UniProtKB-UniRule"/>
</dbReference>
<dbReference type="EC" id="2.7.11.32" evidence="5"/>
<dbReference type="GO" id="GO:0016776">
    <property type="term" value="F:phosphotransferase activity, phosphate group as acceptor"/>
    <property type="evidence" value="ECO:0007669"/>
    <property type="project" value="UniProtKB-UniRule"/>
</dbReference>
<keyword evidence="4 5" id="KW-0418">Kinase</keyword>
<comment type="catalytic activity">
    <reaction evidence="5">
        <text>N(tele)-phospho-L-histidyl/O-phospho-L-threonyl-[pyruvate, phosphate dikinase] + phosphate + H(+) = N(tele)-phospho-L-histidyl/L-threonyl-[pyruvate, phosphate dikinase] + diphosphate</text>
        <dbReference type="Rhea" id="RHEA:43696"/>
        <dbReference type="Rhea" id="RHEA-COMP:10650"/>
        <dbReference type="Rhea" id="RHEA-COMP:10651"/>
        <dbReference type="ChEBI" id="CHEBI:15378"/>
        <dbReference type="ChEBI" id="CHEBI:30013"/>
        <dbReference type="ChEBI" id="CHEBI:33019"/>
        <dbReference type="ChEBI" id="CHEBI:43474"/>
        <dbReference type="ChEBI" id="CHEBI:61977"/>
        <dbReference type="ChEBI" id="CHEBI:83586"/>
        <dbReference type="EC" id="2.7.4.27"/>
    </reaction>
</comment>
<dbReference type="HAMAP" id="MF_00921">
    <property type="entry name" value="PDRP"/>
    <property type="match status" value="1"/>
</dbReference>
<dbReference type="PANTHER" id="PTHR31756:SF3">
    <property type="entry name" value="PYRUVATE, PHOSPHATE DIKINASE REGULATORY PROTEIN 1, CHLOROPLASTIC"/>
    <property type="match status" value="1"/>
</dbReference>
<comment type="function">
    <text evidence="5">Bifunctional serine/threonine kinase and phosphorylase involved in the regulation of the pyruvate, phosphate dikinase (PPDK) by catalyzing its phosphorylation/dephosphorylation.</text>
</comment>
<comment type="catalytic activity">
    <reaction evidence="5">
        <text>N(tele)-phospho-L-histidyl/L-threonyl-[pyruvate, phosphate dikinase] + ADP = N(tele)-phospho-L-histidyl/O-phospho-L-threonyl-[pyruvate, phosphate dikinase] + AMP + H(+)</text>
        <dbReference type="Rhea" id="RHEA:43692"/>
        <dbReference type="Rhea" id="RHEA-COMP:10650"/>
        <dbReference type="Rhea" id="RHEA-COMP:10651"/>
        <dbReference type="ChEBI" id="CHEBI:15378"/>
        <dbReference type="ChEBI" id="CHEBI:30013"/>
        <dbReference type="ChEBI" id="CHEBI:61977"/>
        <dbReference type="ChEBI" id="CHEBI:83586"/>
        <dbReference type="ChEBI" id="CHEBI:456215"/>
        <dbReference type="ChEBI" id="CHEBI:456216"/>
        <dbReference type="EC" id="2.7.11.32"/>
    </reaction>
</comment>
<dbReference type="Proteomes" id="UP000013782">
    <property type="component" value="Unassembled WGS sequence"/>
</dbReference>
<gene>
    <name evidence="6" type="ORF">UAU_05009</name>
</gene>
<evidence type="ECO:0000256" key="5">
    <source>
        <dbReference type="HAMAP-Rule" id="MF_00921"/>
    </source>
</evidence>
<dbReference type="EMBL" id="AJAQ01000050">
    <property type="protein sequence ID" value="EOH86568.1"/>
    <property type="molecule type" value="Genomic_DNA"/>
</dbReference>
<protein>
    <recommendedName>
        <fullName evidence="5">Putative pyruvate, phosphate dikinase regulatory protein</fullName>
        <shortName evidence="5">PPDK regulatory protein</shortName>
        <ecNumber evidence="5">2.7.11.32</ecNumber>
        <ecNumber evidence="5">2.7.4.27</ecNumber>
    </recommendedName>
</protein>
<evidence type="ECO:0000256" key="1">
    <source>
        <dbReference type="ARBA" id="ARBA00022527"/>
    </source>
</evidence>
<dbReference type="OrthoDB" id="9782201at2"/>
<dbReference type="SUPFAM" id="SSF52540">
    <property type="entry name" value="P-loop containing nucleoside triphosphate hydrolases"/>
    <property type="match status" value="1"/>
</dbReference>
<dbReference type="InterPro" id="IPR027417">
    <property type="entry name" value="P-loop_NTPase"/>
</dbReference>
<evidence type="ECO:0000313" key="6">
    <source>
        <dbReference type="EMBL" id="EOH86568.1"/>
    </source>
</evidence>
<comment type="similarity">
    <text evidence="5">Belongs to the pyruvate, phosphate/water dikinase regulatory protein family. PDRP subfamily.</text>
</comment>
<dbReference type="InterPro" id="IPR026565">
    <property type="entry name" value="PPDK_reg"/>
</dbReference>
<dbReference type="EC" id="2.7.4.27" evidence="5"/>
<dbReference type="PATRIC" id="fig|1158607.3.peg.4994"/>
<keyword evidence="2 5" id="KW-0808">Transferase</keyword>
<dbReference type="NCBIfam" id="NF003742">
    <property type="entry name" value="PRK05339.1"/>
    <property type="match status" value="1"/>
</dbReference>
<dbReference type="STRING" id="160454.RV10_GL003452"/>
<evidence type="ECO:0000313" key="7">
    <source>
        <dbReference type="Proteomes" id="UP000013782"/>
    </source>
</evidence>
<dbReference type="Pfam" id="PF03618">
    <property type="entry name" value="Kinase-PPPase"/>
    <property type="match status" value="1"/>
</dbReference>
<dbReference type="RefSeq" id="WP_010759936.1">
    <property type="nucleotide sequence ID" value="NZ_ASWD01000003.1"/>
</dbReference>
<dbReference type="eggNOG" id="COG1806">
    <property type="taxonomic scope" value="Bacteria"/>
</dbReference>
<keyword evidence="3 5" id="KW-0547">Nucleotide-binding</keyword>
<dbReference type="AlphaFoldDB" id="R2PTD1"/>